<evidence type="ECO:0000259" key="15">
    <source>
        <dbReference type="PROSITE" id="PS50109"/>
    </source>
</evidence>
<dbReference type="GO" id="GO:0005524">
    <property type="term" value="F:ATP binding"/>
    <property type="evidence" value="ECO:0007669"/>
    <property type="project" value="UniProtKB-KW"/>
</dbReference>
<dbReference type="InterPro" id="IPR029150">
    <property type="entry name" value="dCache_3"/>
</dbReference>
<dbReference type="InterPro" id="IPR003661">
    <property type="entry name" value="HisK_dim/P_dom"/>
</dbReference>
<evidence type="ECO:0000256" key="7">
    <source>
        <dbReference type="ARBA" id="ARBA00022741"/>
    </source>
</evidence>
<keyword evidence="12 14" id="KW-0472">Membrane</keyword>
<keyword evidence="5" id="KW-0808">Transferase</keyword>
<dbReference type="InterPro" id="IPR005467">
    <property type="entry name" value="His_kinase_dom"/>
</dbReference>
<evidence type="ECO:0000256" key="9">
    <source>
        <dbReference type="ARBA" id="ARBA00022840"/>
    </source>
</evidence>
<dbReference type="STRING" id="156889.Mmc1_0298"/>
<dbReference type="OrthoDB" id="9812260at2"/>
<feature type="modified residue" description="4-aspartylphosphate" evidence="13">
    <location>
        <position position="822"/>
    </location>
</feature>
<dbReference type="InterPro" id="IPR001789">
    <property type="entry name" value="Sig_transdc_resp-reg_receiver"/>
</dbReference>
<dbReference type="EC" id="2.7.13.3" evidence="3"/>
<dbReference type="EMBL" id="CP000471">
    <property type="protein sequence ID" value="ABK42825.1"/>
    <property type="molecule type" value="Genomic_DNA"/>
</dbReference>
<dbReference type="FunFam" id="1.10.287.130:FF:000004">
    <property type="entry name" value="Ethylene receptor 1"/>
    <property type="match status" value="1"/>
</dbReference>
<dbReference type="HOGENOM" id="CLU_322059_0_0_5"/>
<dbReference type="InterPro" id="IPR011006">
    <property type="entry name" value="CheY-like_superfamily"/>
</dbReference>
<dbReference type="Pfam" id="PF14827">
    <property type="entry name" value="dCache_3"/>
    <property type="match status" value="1"/>
</dbReference>
<dbReference type="SMART" id="SM00388">
    <property type="entry name" value="HisKA"/>
    <property type="match status" value="1"/>
</dbReference>
<dbReference type="CDD" id="cd17546">
    <property type="entry name" value="REC_hyHK_CKI1_RcsC-like"/>
    <property type="match status" value="1"/>
</dbReference>
<evidence type="ECO:0000256" key="8">
    <source>
        <dbReference type="ARBA" id="ARBA00022777"/>
    </source>
</evidence>
<evidence type="ECO:0000256" key="10">
    <source>
        <dbReference type="ARBA" id="ARBA00022989"/>
    </source>
</evidence>
<sequence length="899" mass="100740">MDYGSVTFRHLFLIISIIIALLDAAFVWLNYTADKRVLWQNLSRRANNHRDVFNHTLISTAGHMQQISTLLANTPEVRSRFLQGRLAVDREGGGAGGVQAARIRKELYNFLKPGWQAVQNSYEIRQLHFHLAPGDISFLRVHKPDKFGDDLSAIRHTIVHSNRFREPTQGFESGRVYAGIRGVVPVIMAAGEDKPEMLVGSVESGTSFVELLQNLKGQMGADYAVLLTTEYARNTLWPKVYQKMVTEGPTNTHYVTEATTSNSLAELFKDDALFSDQEGMCRLQVVPLGGQPVALTCFDLLDFRNMQDPQSKPVGKVVVWSQAGAEMLAFNAKFRDNILFAISTYLAVELLVFILLRMGTGQFRREVLERTVALHKNNRQLALAKREAEEANAAKSRFLATMSHEIRTPMNAIVGMADLLKDTPLDREQARFVATFQRAGDQLMDLLNDILDLSKVQSGQIHIEVVETDIRTLLDDLSAMMVAKARVKQVDLLFNPHPNLPARVGVDPLRLRQVMINLLGNAIKFTANGEVELRAYFTSSSEVPYGLGFEISDTGIGIDETRLKAIFEAFTQADLSVTRQFGGTGLGLTISRHLVALMGGDIQVESTIGQGSRFWFEIPIDEPVQRQPLSILEPRPVLYLNGMSPNHAEVLRHQLLHHCEEIRYSHGEGELGAQLMEAAPGSVVWLESGHDPTGAFRLLESLRGQYGKRGFHWIVAGWESVEKCLEQANFLGSHYIQKPHSMGQVLQLLMDVLGMQRVVLAPRVDMDLQTPITILLAEDSPDNVLLVERFLKKTAYRLDVVGNGREALESVKKHHYDLILMDIQMPEMDGLSATRTLRSWEREQGTPRTPVLALTAHAFREDREASIEAGCDGHLTKPFKKDELLKTIQRHALPHMQRS</sequence>
<gene>
    <name evidence="17" type="ordered locus">Mmc1_0298</name>
</gene>
<evidence type="ECO:0000256" key="5">
    <source>
        <dbReference type="ARBA" id="ARBA00022679"/>
    </source>
</evidence>
<comment type="catalytic activity">
    <reaction evidence="1">
        <text>ATP + protein L-histidine = ADP + protein N-phospho-L-histidine.</text>
        <dbReference type="EC" id="2.7.13.3"/>
    </reaction>
</comment>
<dbReference type="eggNOG" id="COG2205">
    <property type="taxonomic scope" value="Bacteria"/>
</dbReference>
<dbReference type="PRINTS" id="PR00344">
    <property type="entry name" value="BCTRLSENSOR"/>
</dbReference>
<keyword evidence="10 14" id="KW-1133">Transmembrane helix</keyword>
<evidence type="ECO:0000256" key="6">
    <source>
        <dbReference type="ARBA" id="ARBA00022692"/>
    </source>
</evidence>
<evidence type="ECO:0000256" key="13">
    <source>
        <dbReference type="PROSITE-ProRule" id="PRU00169"/>
    </source>
</evidence>
<evidence type="ECO:0000256" key="3">
    <source>
        <dbReference type="ARBA" id="ARBA00012438"/>
    </source>
</evidence>
<evidence type="ECO:0000256" key="1">
    <source>
        <dbReference type="ARBA" id="ARBA00000085"/>
    </source>
</evidence>
<feature type="transmembrane region" description="Helical" evidence="14">
    <location>
        <begin position="337"/>
        <end position="356"/>
    </location>
</feature>
<dbReference type="Gene3D" id="3.40.50.2300">
    <property type="match status" value="1"/>
</dbReference>
<keyword evidence="4 13" id="KW-0597">Phosphoprotein</keyword>
<evidence type="ECO:0000313" key="18">
    <source>
        <dbReference type="Proteomes" id="UP000002586"/>
    </source>
</evidence>
<evidence type="ECO:0000313" key="17">
    <source>
        <dbReference type="EMBL" id="ABK42825.1"/>
    </source>
</evidence>
<keyword evidence="8 17" id="KW-0418">Kinase</keyword>
<keyword evidence="18" id="KW-1185">Reference proteome</keyword>
<proteinExistence type="predicted"/>
<dbReference type="eggNOG" id="COG0784">
    <property type="taxonomic scope" value="Bacteria"/>
</dbReference>
<keyword evidence="6 14" id="KW-0812">Transmembrane</keyword>
<reference evidence="17 18" key="2">
    <citation type="journal article" date="2012" name="Int. J. Syst. Evol. Microbiol.">
        <title>Magnetococcus marinus gen. nov., sp. nov., a marine, magnetotactic bacterium that represents a novel lineage (Magnetococcaceae fam. nov.; Magnetococcales ord. nov.) at the base of the Alphaproteobacteria.</title>
        <authorList>
            <person name="Bazylinski D.A."/>
            <person name="Williams T.J."/>
            <person name="Lefevre C.T."/>
            <person name="Berg R.J."/>
            <person name="Zhang C.L."/>
            <person name="Bowser S.S."/>
            <person name="Dean A.J."/>
            <person name="Beveridge T.J."/>
        </authorList>
    </citation>
    <scope>NUCLEOTIDE SEQUENCE [LARGE SCALE GENOMIC DNA]</scope>
    <source>
        <strain evidence="18">ATCC BAA-1437 / JCM 17883 / MC-1</strain>
    </source>
</reference>
<comment type="subcellular location">
    <subcellularLocation>
        <location evidence="2">Membrane</location>
    </subcellularLocation>
</comment>
<feature type="transmembrane region" description="Helical" evidence="14">
    <location>
        <begin position="12"/>
        <end position="31"/>
    </location>
</feature>
<dbReference type="SUPFAM" id="SSF52172">
    <property type="entry name" value="CheY-like"/>
    <property type="match status" value="1"/>
</dbReference>
<keyword evidence="7" id="KW-0547">Nucleotide-binding</keyword>
<evidence type="ECO:0000256" key="12">
    <source>
        <dbReference type="ARBA" id="ARBA00023136"/>
    </source>
</evidence>
<reference evidence="18" key="1">
    <citation type="journal article" date="2009" name="Appl. Environ. Microbiol.">
        <title>Complete genome sequence of the chemolithoautotrophic marine magnetotactic coccus strain MC-1.</title>
        <authorList>
            <person name="Schubbe S."/>
            <person name="Williams T.J."/>
            <person name="Xie G."/>
            <person name="Kiss H.E."/>
            <person name="Brettin T.S."/>
            <person name="Martinez D."/>
            <person name="Ross C.A."/>
            <person name="Schuler D."/>
            <person name="Cox B.L."/>
            <person name="Nealson K.H."/>
            <person name="Bazylinski D.A."/>
        </authorList>
    </citation>
    <scope>NUCLEOTIDE SEQUENCE [LARGE SCALE GENOMIC DNA]</scope>
    <source>
        <strain evidence="18">ATCC BAA-1437 / JCM 17883 / MC-1</strain>
    </source>
</reference>
<dbReference type="CDD" id="cd16922">
    <property type="entry name" value="HATPase_EvgS-ArcB-TorS-like"/>
    <property type="match status" value="1"/>
</dbReference>
<dbReference type="CDD" id="cd00082">
    <property type="entry name" value="HisKA"/>
    <property type="match status" value="1"/>
</dbReference>
<dbReference type="SMART" id="SM00448">
    <property type="entry name" value="REC"/>
    <property type="match status" value="1"/>
</dbReference>
<dbReference type="GO" id="GO:0016020">
    <property type="term" value="C:membrane"/>
    <property type="evidence" value="ECO:0007669"/>
    <property type="project" value="UniProtKB-SubCell"/>
</dbReference>
<dbReference type="FunFam" id="3.30.565.10:FF:000010">
    <property type="entry name" value="Sensor histidine kinase RcsC"/>
    <property type="match status" value="1"/>
</dbReference>
<dbReference type="RefSeq" id="WP_011711997.1">
    <property type="nucleotide sequence ID" value="NC_008576.1"/>
</dbReference>
<dbReference type="KEGG" id="mgm:Mmc1_0298"/>
<dbReference type="SUPFAM" id="SSF47384">
    <property type="entry name" value="Homodimeric domain of signal transducing histidine kinase"/>
    <property type="match status" value="1"/>
</dbReference>
<name>A0L4D2_MAGMM</name>
<accession>A0L4D2</accession>
<evidence type="ECO:0000256" key="11">
    <source>
        <dbReference type="ARBA" id="ARBA00023012"/>
    </source>
</evidence>
<dbReference type="Pfam" id="PF02518">
    <property type="entry name" value="HATPase_c"/>
    <property type="match status" value="1"/>
</dbReference>
<dbReference type="InterPro" id="IPR036097">
    <property type="entry name" value="HisK_dim/P_sf"/>
</dbReference>
<protein>
    <recommendedName>
        <fullName evidence="3">histidine kinase</fullName>
        <ecNumber evidence="3">2.7.13.3</ecNumber>
    </recommendedName>
</protein>
<dbReference type="PANTHER" id="PTHR45339:SF1">
    <property type="entry name" value="HYBRID SIGNAL TRANSDUCTION HISTIDINE KINASE J"/>
    <property type="match status" value="1"/>
</dbReference>
<dbReference type="SUPFAM" id="SSF55874">
    <property type="entry name" value="ATPase domain of HSP90 chaperone/DNA topoisomerase II/histidine kinase"/>
    <property type="match status" value="1"/>
</dbReference>
<feature type="domain" description="Response regulatory" evidence="16">
    <location>
        <begin position="773"/>
        <end position="892"/>
    </location>
</feature>
<evidence type="ECO:0000256" key="14">
    <source>
        <dbReference type="SAM" id="Phobius"/>
    </source>
</evidence>
<dbReference type="PROSITE" id="PS50110">
    <property type="entry name" value="RESPONSE_REGULATORY"/>
    <property type="match status" value="1"/>
</dbReference>
<dbReference type="Gene3D" id="1.10.287.130">
    <property type="match status" value="1"/>
</dbReference>
<dbReference type="AlphaFoldDB" id="A0L4D2"/>
<dbReference type="InterPro" id="IPR036890">
    <property type="entry name" value="HATPase_C_sf"/>
</dbReference>
<dbReference type="GO" id="GO:0000155">
    <property type="term" value="F:phosphorelay sensor kinase activity"/>
    <property type="evidence" value="ECO:0007669"/>
    <property type="project" value="InterPro"/>
</dbReference>
<keyword evidence="11" id="KW-0902">Two-component regulatory system</keyword>
<dbReference type="InterPro" id="IPR003594">
    <property type="entry name" value="HATPase_dom"/>
</dbReference>
<evidence type="ECO:0000256" key="4">
    <source>
        <dbReference type="ARBA" id="ARBA00022553"/>
    </source>
</evidence>
<dbReference type="Pfam" id="PF00512">
    <property type="entry name" value="HisKA"/>
    <property type="match status" value="1"/>
</dbReference>
<evidence type="ECO:0000259" key="16">
    <source>
        <dbReference type="PROSITE" id="PS50110"/>
    </source>
</evidence>
<dbReference type="Gene3D" id="3.30.565.10">
    <property type="entry name" value="Histidine kinase-like ATPase, C-terminal domain"/>
    <property type="match status" value="1"/>
</dbReference>
<dbReference type="InterPro" id="IPR004358">
    <property type="entry name" value="Sig_transdc_His_kin-like_C"/>
</dbReference>
<keyword evidence="9" id="KW-0067">ATP-binding</keyword>
<dbReference type="SMART" id="SM00387">
    <property type="entry name" value="HATPase_c"/>
    <property type="match status" value="1"/>
</dbReference>
<organism evidence="17 18">
    <name type="scientific">Magnetococcus marinus (strain ATCC BAA-1437 / JCM 17883 / MC-1)</name>
    <dbReference type="NCBI Taxonomy" id="156889"/>
    <lineage>
        <taxon>Bacteria</taxon>
        <taxon>Pseudomonadati</taxon>
        <taxon>Pseudomonadota</taxon>
        <taxon>Magnetococcia</taxon>
        <taxon>Magnetococcales</taxon>
        <taxon>Magnetococcaceae</taxon>
        <taxon>Magnetococcus</taxon>
    </lineage>
</organism>
<evidence type="ECO:0000256" key="2">
    <source>
        <dbReference type="ARBA" id="ARBA00004370"/>
    </source>
</evidence>
<dbReference type="Proteomes" id="UP000002586">
    <property type="component" value="Chromosome"/>
</dbReference>
<dbReference type="PROSITE" id="PS50109">
    <property type="entry name" value="HIS_KIN"/>
    <property type="match status" value="1"/>
</dbReference>
<dbReference type="PANTHER" id="PTHR45339">
    <property type="entry name" value="HYBRID SIGNAL TRANSDUCTION HISTIDINE KINASE J"/>
    <property type="match status" value="1"/>
</dbReference>
<dbReference type="Pfam" id="PF00072">
    <property type="entry name" value="Response_reg"/>
    <property type="match status" value="1"/>
</dbReference>
<feature type="domain" description="Histidine kinase" evidence="15">
    <location>
        <begin position="401"/>
        <end position="622"/>
    </location>
</feature>